<reference evidence="2 3" key="1">
    <citation type="journal article" date="2016" name="Appl. Environ. Microbiol.">
        <title>Whole genome relationships among Francisella bacteria of diverse origin define new species and provide specific regions for detection.</title>
        <authorList>
            <person name="Challacombe J.F."/>
            <person name="Petersen J.M."/>
            <person name="Gallegos-Graves V."/>
            <person name="Hodge D."/>
            <person name="Pillai S."/>
            <person name="Kuske C.R."/>
        </authorList>
    </citation>
    <scope>NUCLEOTIDE SEQUENCE [LARGE SCALE GENOMIC DNA]</scope>
    <source>
        <strain evidence="3">TX07-7310</strain>
    </source>
</reference>
<sequence length="180" mass="19802">MKKILATILGLAVVSGAYAENYTMYAKADEKSQKLGQVDDQNPQYQAIFSKKGWVEIVNNADGQVGWVKQKPQDKTSQTTENDPVAQMLADFQKQQQMLDQHFDKVVSNIDNNVAHLATQSGSTIAKGKPKVFKEFSSITIDSNGKTAKIIKKTQDGNGNVKTVEKVIPADQLAKINMQS</sequence>
<evidence type="ECO:0000313" key="2">
    <source>
        <dbReference type="EMBL" id="API86323.1"/>
    </source>
</evidence>
<dbReference type="Proteomes" id="UP000184222">
    <property type="component" value="Chromosome"/>
</dbReference>
<dbReference type="STRING" id="573570.F7310_02690"/>
<dbReference type="AlphaFoldDB" id="A0A1L4BR48"/>
<dbReference type="RefSeq" id="WP_072711564.1">
    <property type="nucleotide sequence ID" value="NZ_CP016796.1"/>
</dbReference>
<evidence type="ECO:0000256" key="1">
    <source>
        <dbReference type="SAM" id="SignalP"/>
    </source>
</evidence>
<proteinExistence type="predicted"/>
<accession>A0A1L4BR48</accession>
<organism evidence="2 3">
    <name type="scientific">Francisella uliginis</name>
    <dbReference type="NCBI Taxonomy" id="573570"/>
    <lineage>
        <taxon>Bacteria</taxon>
        <taxon>Pseudomonadati</taxon>
        <taxon>Pseudomonadota</taxon>
        <taxon>Gammaproteobacteria</taxon>
        <taxon>Thiotrichales</taxon>
        <taxon>Francisellaceae</taxon>
        <taxon>Francisella</taxon>
    </lineage>
</organism>
<dbReference type="OrthoDB" id="5604297at2"/>
<feature type="chain" id="PRO_5012724472" description="Outer membrane protein" evidence="1">
    <location>
        <begin position="20"/>
        <end position="180"/>
    </location>
</feature>
<gene>
    <name evidence="2" type="ORF">F7310_02690</name>
</gene>
<dbReference type="KEGG" id="frx:F7310_02690"/>
<evidence type="ECO:0008006" key="4">
    <source>
        <dbReference type="Google" id="ProtNLM"/>
    </source>
</evidence>
<feature type="signal peptide" evidence="1">
    <location>
        <begin position="1"/>
        <end position="19"/>
    </location>
</feature>
<name>A0A1L4BR48_9GAMM</name>
<keyword evidence="1" id="KW-0732">Signal</keyword>
<keyword evidence="3" id="KW-1185">Reference proteome</keyword>
<evidence type="ECO:0000313" key="3">
    <source>
        <dbReference type="Proteomes" id="UP000184222"/>
    </source>
</evidence>
<dbReference type="EMBL" id="CP016796">
    <property type="protein sequence ID" value="API86323.1"/>
    <property type="molecule type" value="Genomic_DNA"/>
</dbReference>
<protein>
    <recommendedName>
        <fullName evidence="4">Outer membrane protein</fullName>
    </recommendedName>
</protein>